<feature type="region of interest" description="Disordered" evidence="1">
    <location>
        <begin position="115"/>
        <end position="184"/>
    </location>
</feature>
<reference evidence="3" key="1">
    <citation type="submission" date="2025-08" db="UniProtKB">
        <authorList>
            <consortium name="RefSeq"/>
        </authorList>
    </citation>
    <scope>IDENTIFICATION</scope>
</reference>
<evidence type="ECO:0000313" key="2">
    <source>
        <dbReference type="Proteomes" id="UP000515156"/>
    </source>
</evidence>
<feature type="compositionally biased region" description="Basic and acidic residues" evidence="1">
    <location>
        <begin position="115"/>
        <end position="124"/>
    </location>
</feature>
<keyword evidence="2" id="KW-1185">Reference proteome</keyword>
<dbReference type="KEGG" id="muo:115477367"/>
<accession>A0A6P7YS94</accession>
<proteinExistence type="predicted"/>
<dbReference type="AlphaFoldDB" id="A0A6P7YS94"/>
<dbReference type="Proteomes" id="UP000515156">
    <property type="component" value="Chromosome 9"/>
</dbReference>
<gene>
    <name evidence="3" type="primary">LOC115477367</name>
</gene>
<organism evidence="2 3">
    <name type="scientific">Microcaecilia unicolor</name>
    <dbReference type="NCBI Taxonomy" id="1415580"/>
    <lineage>
        <taxon>Eukaryota</taxon>
        <taxon>Metazoa</taxon>
        <taxon>Chordata</taxon>
        <taxon>Craniata</taxon>
        <taxon>Vertebrata</taxon>
        <taxon>Euteleostomi</taxon>
        <taxon>Amphibia</taxon>
        <taxon>Gymnophiona</taxon>
        <taxon>Siphonopidae</taxon>
        <taxon>Microcaecilia</taxon>
    </lineage>
</organism>
<feature type="compositionally biased region" description="Polar residues" evidence="1">
    <location>
        <begin position="171"/>
        <end position="184"/>
    </location>
</feature>
<evidence type="ECO:0000313" key="3">
    <source>
        <dbReference type="RefSeq" id="XP_030070062.1"/>
    </source>
</evidence>
<dbReference type="OrthoDB" id="427644at2759"/>
<name>A0A6P7YS94_9AMPH</name>
<dbReference type="GeneID" id="115477367"/>
<protein>
    <submittedName>
        <fullName evidence="3">Formin-1-like</fullName>
    </submittedName>
</protein>
<sequence>MIIMEGCHTTLQLLPPITELWYVSLYFPRPRAGGFTHCSTVRDRARDTSGKCWEPQEKLWTAKQRAHWDVNLREILTQLYRLSADEEKLLANLLSSHLLLDNSMGNQDGKLQEVGLRRKEDDSSNPRNQQEFFTGEKRPDSRAKKSRKFSRRRESVGEFLNNKIKRKVSGGQESSWGAISRDTPSWKQRALSDSSLQGSSDCSWLHSLENKDESVVLEINNKMGMQRKERSLLESTGTTDSDTDHGSSLYEFGNNIITDSLGLSHSKDVLRNVVHTMEMPQHGENSPCLKHSLKDSLLERSQALGLSSTETHDWCTESYILQAGPAFAPKDRISLEQQRTTDTMSSSQLQCFSPGQSQLRISRL</sequence>
<feature type="compositionally biased region" description="Basic and acidic residues" evidence="1">
    <location>
        <begin position="134"/>
        <end position="143"/>
    </location>
</feature>
<evidence type="ECO:0000256" key="1">
    <source>
        <dbReference type="SAM" id="MobiDB-lite"/>
    </source>
</evidence>
<dbReference type="InParanoid" id="A0A6P7YS94"/>
<dbReference type="RefSeq" id="XP_030070062.1">
    <property type="nucleotide sequence ID" value="XM_030214202.1"/>
</dbReference>
<feature type="region of interest" description="Disordered" evidence="1">
    <location>
        <begin position="338"/>
        <end position="364"/>
    </location>
</feature>